<gene>
    <name evidence="1" type="ORF">OWV82_001211</name>
</gene>
<sequence>MFIGIEIMHIIIVSFLLLGSLDVINSLPCGDSRCKTGSCNSTGDCICNLPNPSTILDGDRPFLGGKFCDEEMTMCDGTNAFWCEHGGKCEEIIQGEKYECKCLPGYSGERCEHSGRPCGQNFCFHDAECLSPGDVCDCPPVWKGSADCFLPTQPQTDSSTSSTTTNFPGDKSNNNANWMVPVLAVTCSTVAVGGGAIYVKKLFRKKSKTAPRFQQLSQMQTRDMLDDNENDSIIGNN</sequence>
<reference evidence="1 2" key="1">
    <citation type="journal article" date="2023" name="Science">
        <title>Complex scaffold remodeling in plant triterpene biosynthesis.</title>
        <authorList>
            <person name="De La Pena R."/>
            <person name="Hodgson H."/>
            <person name="Liu J.C."/>
            <person name="Stephenson M.J."/>
            <person name="Martin A.C."/>
            <person name="Owen C."/>
            <person name="Harkess A."/>
            <person name="Leebens-Mack J."/>
            <person name="Jimenez L.E."/>
            <person name="Osbourn A."/>
            <person name="Sattely E.S."/>
        </authorList>
    </citation>
    <scope>NUCLEOTIDE SEQUENCE [LARGE SCALE GENOMIC DNA]</scope>
    <source>
        <strain evidence="2">cv. JPN11</strain>
        <tissue evidence="1">Leaf</tissue>
    </source>
</reference>
<proteinExistence type="predicted"/>
<evidence type="ECO:0000313" key="1">
    <source>
        <dbReference type="EMBL" id="KAJ4728241.1"/>
    </source>
</evidence>
<dbReference type="Proteomes" id="UP001164539">
    <property type="component" value="Chromosome 1"/>
</dbReference>
<keyword evidence="2" id="KW-1185">Reference proteome</keyword>
<name>A0ACC1YWY8_MELAZ</name>
<dbReference type="EMBL" id="CM051394">
    <property type="protein sequence ID" value="KAJ4728241.1"/>
    <property type="molecule type" value="Genomic_DNA"/>
</dbReference>
<protein>
    <submittedName>
        <fullName evidence="1">Delta-like protein A</fullName>
    </submittedName>
</protein>
<accession>A0ACC1YWY8</accession>
<comment type="caution">
    <text evidence="1">The sequence shown here is derived from an EMBL/GenBank/DDBJ whole genome shotgun (WGS) entry which is preliminary data.</text>
</comment>
<evidence type="ECO:0000313" key="2">
    <source>
        <dbReference type="Proteomes" id="UP001164539"/>
    </source>
</evidence>
<organism evidence="1 2">
    <name type="scientific">Melia azedarach</name>
    <name type="common">Chinaberry tree</name>
    <dbReference type="NCBI Taxonomy" id="155640"/>
    <lineage>
        <taxon>Eukaryota</taxon>
        <taxon>Viridiplantae</taxon>
        <taxon>Streptophyta</taxon>
        <taxon>Embryophyta</taxon>
        <taxon>Tracheophyta</taxon>
        <taxon>Spermatophyta</taxon>
        <taxon>Magnoliopsida</taxon>
        <taxon>eudicotyledons</taxon>
        <taxon>Gunneridae</taxon>
        <taxon>Pentapetalae</taxon>
        <taxon>rosids</taxon>
        <taxon>malvids</taxon>
        <taxon>Sapindales</taxon>
        <taxon>Meliaceae</taxon>
        <taxon>Melia</taxon>
    </lineage>
</organism>